<gene>
    <name evidence="1" type="ORF">INS88_07735</name>
</gene>
<proteinExistence type="predicted"/>
<dbReference type="Proteomes" id="UP000595053">
    <property type="component" value="Chromosome"/>
</dbReference>
<dbReference type="SUPFAM" id="SSF53474">
    <property type="entry name" value="alpha/beta-Hydrolases"/>
    <property type="match status" value="1"/>
</dbReference>
<evidence type="ECO:0008006" key="3">
    <source>
        <dbReference type="Google" id="ProtNLM"/>
    </source>
</evidence>
<accession>A0A7M1QTD8</accession>
<sequence>MRPRNRTPRFLDRAADYAWYARNFAASHLTGARPRTPRGPVRATIVVLPGVLEDPGYFHKVFGPLQDAGYDVVTLDLGHMTKPVPDLARLVLGELSKRADASPPIVLLSHSKGSLVGRAVLAALPRNVHGLVAIAAPWNGSTLARIFTGWSAIDSMVPGGVDTWTPWPGEREQVIRQRIFSLSPTWDPHIPEGSELEGATNIPMTLSGHFRGIGDPATLELIVDCVERLLALPPLRR</sequence>
<name>A0A7M1QTD8_9ACTO</name>
<evidence type="ECO:0000313" key="1">
    <source>
        <dbReference type="EMBL" id="QOR45168.1"/>
    </source>
</evidence>
<evidence type="ECO:0000313" key="2">
    <source>
        <dbReference type="Proteomes" id="UP000595053"/>
    </source>
</evidence>
<dbReference type="Gene3D" id="3.40.50.1820">
    <property type="entry name" value="alpha/beta hydrolase"/>
    <property type="match status" value="1"/>
</dbReference>
<keyword evidence="2" id="KW-1185">Reference proteome</keyword>
<dbReference type="InterPro" id="IPR029058">
    <property type="entry name" value="AB_hydrolase_fold"/>
</dbReference>
<organism evidence="1 2">
    <name type="scientific">Trueperella pecoris</name>
    <dbReference type="NCBI Taxonomy" id="2733571"/>
    <lineage>
        <taxon>Bacteria</taxon>
        <taxon>Bacillati</taxon>
        <taxon>Actinomycetota</taxon>
        <taxon>Actinomycetes</taxon>
        <taxon>Actinomycetales</taxon>
        <taxon>Actinomycetaceae</taxon>
        <taxon>Trueperella</taxon>
    </lineage>
</organism>
<dbReference type="EMBL" id="CP063213">
    <property type="protein sequence ID" value="QOR45168.1"/>
    <property type="molecule type" value="Genomic_DNA"/>
</dbReference>
<protein>
    <recommendedName>
        <fullName evidence="3">Alpha/beta hydrolase family protein</fullName>
    </recommendedName>
</protein>
<accession>A0A8A5U2U7</accession>
<dbReference type="AlphaFoldDB" id="A0A7M1QTD8"/>
<reference evidence="1 2" key="1">
    <citation type="submission" date="2020-10" db="EMBL/GenBank/DDBJ databases">
        <title>Trueperella pecoris sp. nov. isolated from bovine and porcine specimens.</title>
        <authorList>
            <person name="Schoenecker L."/>
            <person name="Schnydrig P."/>
            <person name="Brodard I."/>
            <person name="Thomann A."/>
            <person name="Hemphill A."/>
            <person name="Rodriguez-Campos S."/>
            <person name="Perreten V."/>
            <person name="Jores J."/>
            <person name="Kittl S."/>
        </authorList>
    </citation>
    <scope>NUCLEOTIDE SEQUENCE [LARGE SCALE GENOMIC DNA]</scope>
    <source>
        <strain evidence="1 2">15A0121</strain>
    </source>
</reference>
<dbReference type="RefSeq" id="WP_193327084.1">
    <property type="nucleotide sequence ID" value="NZ_CP053291.1"/>
</dbReference>